<dbReference type="PANTHER" id="PTHR38693:SF1">
    <property type="entry name" value="UBIQUINONE BIOSYNTHESIS ACCESSORY FACTOR UBIJ"/>
    <property type="match status" value="1"/>
</dbReference>
<dbReference type="HAMAP" id="MF_02215">
    <property type="entry name" value="UbiJ"/>
    <property type="match status" value="1"/>
</dbReference>
<gene>
    <name evidence="1" type="primary">ubiJ</name>
    <name evidence="3" type="ORF">DI564_10015</name>
</gene>
<dbReference type="Proteomes" id="UP000249046">
    <property type="component" value="Unassembled WGS sequence"/>
</dbReference>
<accession>A0A2W5MBN6</accession>
<proteinExistence type="inferred from homology"/>
<keyword evidence="1" id="KW-0831">Ubiquinone biosynthesis</keyword>
<protein>
    <recommendedName>
        <fullName evidence="1">Ubiquinone biosynthesis accessory factor UbiJ</fullName>
    </recommendedName>
</protein>
<evidence type="ECO:0000256" key="1">
    <source>
        <dbReference type="HAMAP-Rule" id="MF_02215"/>
    </source>
</evidence>
<dbReference type="UniPathway" id="UPA00232"/>
<comment type="pathway">
    <text evidence="1">Cofactor biosynthesis; ubiquinone biosynthesis.</text>
</comment>
<evidence type="ECO:0000313" key="4">
    <source>
        <dbReference type="Proteomes" id="UP000249046"/>
    </source>
</evidence>
<feature type="domain" description="SCP2" evidence="2">
    <location>
        <begin position="27"/>
        <end position="122"/>
    </location>
</feature>
<comment type="similarity">
    <text evidence="1">Belongs to the UbiJ family.</text>
</comment>
<sequence length="217" mass="23117">MSVPSPGAERTPNRALSALGRLLETAIEHALSLDPDSRTRIAALDGRSVTVRFRGTALALRATVREARLQIGPAWDGTSELELEATPGAWLAMAAARGGTLPPGRVLIAGDAELARRLEQILGGFAPDVDEAFARVFGDIAGFQLARLARRGAGWARAAAGALVRDGADYLVEEDRTLVARAEMETFLDEVDALREGSDRLHVRVRRLAERAAGGTS</sequence>
<comment type="subcellular location">
    <subcellularLocation>
        <location evidence="1">Cytoplasm</location>
    </subcellularLocation>
</comment>
<evidence type="ECO:0000259" key="2">
    <source>
        <dbReference type="Pfam" id="PF02036"/>
    </source>
</evidence>
<comment type="caution">
    <text evidence="3">The sequence shown here is derived from an EMBL/GenBank/DDBJ whole genome shotgun (WGS) entry which is preliminary data.</text>
</comment>
<dbReference type="InterPro" id="IPR038989">
    <property type="entry name" value="UbiJ"/>
</dbReference>
<dbReference type="GO" id="GO:0005737">
    <property type="term" value="C:cytoplasm"/>
    <property type="evidence" value="ECO:0007669"/>
    <property type="project" value="UniProtKB-SubCell"/>
</dbReference>
<evidence type="ECO:0000313" key="3">
    <source>
        <dbReference type="EMBL" id="PZQ14823.1"/>
    </source>
</evidence>
<reference evidence="3 4" key="1">
    <citation type="submission" date="2017-08" db="EMBL/GenBank/DDBJ databases">
        <title>Infants hospitalized years apart are colonized by the same room-sourced microbial strains.</title>
        <authorList>
            <person name="Brooks B."/>
            <person name="Olm M.R."/>
            <person name="Firek B.A."/>
            <person name="Baker R."/>
            <person name="Thomas B.C."/>
            <person name="Morowitz M.J."/>
            <person name="Banfield J.F."/>
        </authorList>
    </citation>
    <scope>NUCLEOTIDE SEQUENCE [LARGE SCALE GENOMIC DNA]</scope>
    <source>
        <strain evidence="3">S2_005_003_R2_42</strain>
    </source>
</reference>
<keyword evidence="1" id="KW-0963">Cytoplasm</keyword>
<dbReference type="EMBL" id="QFPO01000007">
    <property type="protein sequence ID" value="PZQ14823.1"/>
    <property type="molecule type" value="Genomic_DNA"/>
</dbReference>
<dbReference type="Pfam" id="PF02036">
    <property type="entry name" value="SCP2"/>
    <property type="match status" value="1"/>
</dbReference>
<comment type="function">
    <text evidence="1">Required for ubiquinone (coenzyme Q) biosynthesis. Binds hydrophobic ubiquinone biosynthetic intermediates via its SCP2 domain and is essential for the stability of the Ubi complex. May constitute a docking platform where Ubi enzymes assemble and access their SCP2-bound polyprenyl substrates.</text>
</comment>
<organism evidence="3 4">
    <name type="scientific">Rhodanobacter denitrificans</name>
    <dbReference type="NCBI Taxonomy" id="666685"/>
    <lineage>
        <taxon>Bacteria</taxon>
        <taxon>Pseudomonadati</taxon>
        <taxon>Pseudomonadota</taxon>
        <taxon>Gammaproteobacteria</taxon>
        <taxon>Lysobacterales</taxon>
        <taxon>Rhodanobacteraceae</taxon>
        <taxon>Rhodanobacter</taxon>
    </lineage>
</organism>
<name>A0A2W5MBN6_9GAMM</name>
<dbReference type="AlphaFoldDB" id="A0A2W5MBN6"/>
<dbReference type="GO" id="GO:0006744">
    <property type="term" value="P:ubiquinone biosynthetic process"/>
    <property type="evidence" value="ECO:0007669"/>
    <property type="project" value="UniProtKB-UniRule"/>
</dbReference>
<dbReference type="InterPro" id="IPR003033">
    <property type="entry name" value="SCP2_sterol-bd_dom"/>
</dbReference>
<dbReference type="PANTHER" id="PTHR38693">
    <property type="entry name" value="UBIQUINONE BIOSYNTHESIS PROTEIN UBIJ"/>
    <property type="match status" value="1"/>
</dbReference>